<dbReference type="AlphaFoldDB" id="A0A383B9L3"/>
<protein>
    <submittedName>
        <fullName evidence="1">Uncharacterized protein</fullName>
    </submittedName>
</protein>
<evidence type="ECO:0000313" key="1">
    <source>
        <dbReference type="EMBL" id="SVE16503.1"/>
    </source>
</evidence>
<dbReference type="EMBL" id="UINC01198518">
    <property type="protein sequence ID" value="SVE16503.1"/>
    <property type="molecule type" value="Genomic_DNA"/>
</dbReference>
<name>A0A383B9L3_9ZZZZ</name>
<reference evidence="1" key="1">
    <citation type="submission" date="2018-05" db="EMBL/GenBank/DDBJ databases">
        <authorList>
            <person name="Lanie J.A."/>
            <person name="Ng W.-L."/>
            <person name="Kazmierczak K.M."/>
            <person name="Andrzejewski T.M."/>
            <person name="Davidsen T.M."/>
            <person name="Wayne K.J."/>
            <person name="Tettelin H."/>
            <person name="Glass J.I."/>
            <person name="Rusch D."/>
            <person name="Podicherti R."/>
            <person name="Tsui H.-C.T."/>
            <person name="Winkler M.E."/>
        </authorList>
    </citation>
    <scope>NUCLEOTIDE SEQUENCE</scope>
</reference>
<sequence>MAAFYGFDKRGPIYPWSMFISNDLGIRSKNKNRSNLVS</sequence>
<proteinExistence type="predicted"/>
<gene>
    <name evidence="1" type="ORF">METZ01_LOCUS469357</name>
</gene>
<accession>A0A383B9L3</accession>
<organism evidence="1">
    <name type="scientific">marine metagenome</name>
    <dbReference type="NCBI Taxonomy" id="408172"/>
    <lineage>
        <taxon>unclassified sequences</taxon>
        <taxon>metagenomes</taxon>
        <taxon>ecological metagenomes</taxon>
    </lineage>
</organism>